<feature type="compositionally biased region" description="Low complexity" evidence="9">
    <location>
        <begin position="623"/>
        <end position="637"/>
    </location>
</feature>
<evidence type="ECO:0000313" key="12">
    <source>
        <dbReference type="Proteomes" id="UP000593571"/>
    </source>
</evidence>
<evidence type="ECO:0000256" key="1">
    <source>
        <dbReference type="ARBA" id="ARBA00004245"/>
    </source>
</evidence>
<dbReference type="Gene3D" id="3.40.50.300">
    <property type="entry name" value="P-loop containing nucleotide triphosphate hydrolases"/>
    <property type="match status" value="1"/>
</dbReference>
<dbReference type="GO" id="GO:0005856">
    <property type="term" value="C:cytoskeleton"/>
    <property type="evidence" value="ECO:0007669"/>
    <property type="project" value="UniProtKB-SubCell"/>
</dbReference>
<feature type="compositionally biased region" description="Basic and acidic residues" evidence="9">
    <location>
        <begin position="393"/>
        <end position="412"/>
    </location>
</feature>
<dbReference type="PROSITE" id="PS51719">
    <property type="entry name" value="G_SEPTIN"/>
    <property type="match status" value="1"/>
</dbReference>
<dbReference type="InterPro" id="IPR027417">
    <property type="entry name" value="P-loop_NTPase"/>
</dbReference>
<comment type="caution">
    <text evidence="11">The sequence shown here is derived from an EMBL/GenBank/DDBJ whole genome shotgun (WGS) entry which is preliminary data.</text>
</comment>
<dbReference type="AlphaFoldDB" id="A0A7J8GB89"/>
<feature type="compositionally biased region" description="Pro residues" evidence="9">
    <location>
        <begin position="486"/>
        <end position="507"/>
    </location>
</feature>
<feature type="compositionally biased region" description="Basic and acidic residues" evidence="9">
    <location>
        <begin position="136"/>
        <end position="154"/>
    </location>
</feature>
<dbReference type="Pfam" id="PF15548">
    <property type="entry name" value="DUF4655"/>
    <property type="match status" value="1"/>
</dbReference>
<organism evidence="11 12">
    <name type="scientific">Rousettus aegyptiacus</name>
    <name type="common">Egyptian fruit bat</name>
    <name type="synonym">Pteropus aegyptiacus</name>
    <dbReference type="NCBI Taxonomy" id="9407"/>
    <lineage>
        <taxon>Eukaryota</taxon>
        <taxon>Metazoa</taxon>
        <taxon>Chordata</taxon>
        <taxon>Craniata</taxon>
        <taxon>Vertebrata</taxon>
        <taxon>Euteleostomi</taxon>
        <taxon>Mammalia</taxon>
        <taxon>Eutheria</taxon>
        <taxon>Laurasiatheria</taxon>
        <taxon>Chiroptera</taxon>
        <taxon>Yinpterochiroptera</taxon>
        <taxon>Pteropodoidea</taxon>
        <taxon>Pteropodidae</taxon>
        <taxon>Rousettinae</taxon>
        <taxon>Rousettus</taxon>
    </lineage>
</organism>
<dbReference type="GO" id="GO:0005525">
    <property type="term" value="F:GTP binding"/>
    <property type="evidence" value="ECO:0007669"/>
    <property type="project" value="UniProtKB-KW"/>
</dbReference>
<evidence type="ECO:0000256" key="8">
    <source>
        <dbReference type="RuleBase" id="RU004560"/>
    </source>
</evidence>
<protein>
    <recommendedName>
        <fullName evidence="10">Septin-type G domain-containing protein</fullName>
    </recommendedName>
</protein>
<dbReference type="InterPro" id="IPR030379">
    <property type="entry name" value="G_SEPTIN_dom"/>
</dbReference>
<evidence type="ECO:0000256" key="7">
    <source>
        <dbReference type="ARBA" id="ARBA00023306"/>
    </source>
</evidence>
<feature type="compositionally biased region" description="Low complexity" evidence="9">
    <location>
        <begin position="222"/>
        <end position="240"/>
    </location>
</feature>
<comment type="subcellular location">
    <subcellularLocation>
        <location evidence="1">Cytoplasm</location>
        <location evidence="1">Cytoskeleton</location>
    </subcellularLocation>
</comment>
<dbReference type="PANTHER" id="PTHR37884">
    <property type="entry name" value="SEPTIN 4"/>
    <property type="match status" value="1"/>
</dbReference>
<keyword evidence="6" id="KW-0206">Cytoskeleton</keyword>
<feature type="compositionally biased region" description="Polar residues" evidence="9">
    <location>
        <begin position="610"/>
        <end position="622"/>
    </location>
</feature>
<dbReference type="InterPro" id="IPR016491">
    <property type="entry name" value="Septin"/>
</dbReference>
<evidence type="ECO:0000256" key="6">
    <source>
        <dbReference type="ARBA" id="ARBA00023212"/>
    </source>
</evidence>
<feature type="compositionally biased region" description="Basic and acidic residues" evidence="9">
    <location>
        <begin position="286"/>
        <end position="304"/>
    </location>
</feature>
<dbReference type="Pfam" id="PF00735">
    <property type="entry name" value="Septin"/>
    <property type="match status" value="1"/>
</dbReference>
<dbReference type="SUPFAM" id="SSF52540">
    <property type="entry name" value="P-loop containing nucleoside triphosphate hydrolases"/>
    <property type="match status" value="1"/>
</dbReference>
<feature type="domain" description="Septin-type G" evidence="10">
    <location>
        <begin position="670"/>
        <end position="943"/>
    </location>
</feature>
<feature type="compositionally biased region" description="Low complexity" evidence="9">
    <location>
        <begin position="72"/>
        <end position="85"/>
    </location>
</feature>
<feature type="compositionally biased region" description="Polar residues" evidence="9">
    <location>
        <begin position="346"/>
        <end position="359"/>
    </location>
</feature>
<feature type="compositionally biased region" description="Polar residues" evidence="9">
    <location>
        <begin position="1"/>
        <end position="19"/>
    </location>
</feature>
<dbReference type="GO" id="GO:0005737">
    <property type="term" value="C:cytoplasm"/>
    <property type="evidence" value="ECO:0007669"/>
    <property type="project" value="UniProtKB-ARBA"/>
</dbReference>
<evidence type="ECO:0000256" key="4">
    <source>
        <dbReference type="ARBA" id="ARBA00022741"/>
    </source>
</evidence>
<sequence>MGSTQRGSIYQTVKMNKTGSKVAASGQKGAETTNTSPQRGHGYNPASSQRSVAVSKSPSMHQRPEAGNPTIPSSSSYYSQSLPLQLGPGFSGGPIPRTEQRSKSEAYRHSSLQRKIQQSQTSASNVVPMQRNVSPSREESPRRGRESKSGRDISNRYPLTSDTKSSRRLSFVDQKNDIQVLQEEDPPSKVQYPQGVRVPRKTMVCPKDEAVQTDPIRKYVTSAEVRSSRRPSSPEHGSSRIYADPRTAQRKIPGQESDMSRRSSIYAEPKALHRNINVESSPRPPVLKDLDGGHRVPVRSDPESILKYSAYSETKPSPKVLPEVESNVKSSIRRDSEVGRRVTISPGVQSPHRMTSRTAYESRRKPSMSASPEPIYKQHIPRPLESVYMSPEPIHRYPEPSRKPSIREKLELTPRPLPPRSLPRYGPESSWWALLNPEIEMPQSRPTTPDLEPKSPPPLDPSLSCFEMDSSLFYEDVMFQREKASPSPPAAPSPSPPAAPSPSPPPSLKESPSQAPLRKVPQAPKYTSKEPIQRCLRGNVQSYHLVAERSIKRFLEDTDDSELNKFVKDFPGNESCHQPEAKTRVSRPQVSEPRPQAPDLYDDDLEFRTPSWSQPSDSQQYCSASAPLSPSARPRSPWGKLDPYDSSEDDKEYVGFATLPNQVHRKSVKKGFDFTLMVAGESGLGKSTLVNSLFLTDLYRDRKLLSAEERIMQTVEITKHAVDIEEKGVRLRLTIVDTPGFGDAVNNTECWRPVAEYIDQQFEQYFRDESGLNRKNIQDNRVHCCLYFISPFGHGLRPLDVEFMKALHQRVNIVPILAKADTLTPLEVERKKRKIREEIELFGIKVYQFPDCDSDEDEDFKLQDQALKESIPFAVIGSNTVVEARGRRVRGRLYPWGIVEVENPGHCDFVKLRTMLVRTHMQDLKDVTRETHYENYRAQCIQSMTRLVVKERNRNKLTRESGTDFPIPAVPAGTDPETERLIREKDEELRRMQEMLHKIQRQIKETH</sequence>
<evidence type="ECO:0000259" key="10">
    <source>
        <dbReference type="PROSITE" id="PS51719"/>
    </source>
</evidence>
<dbReference type="CDD" id="cd01850">
    <property type="entry name" value="CDC_Septin"/>
    <property type="match status" value="1"/>
</dbReference>
<comment type="similarity">
    <text evidence="8">Belongs to the TRAFAC class TrmE-Era-EngA-EngB-Septin-like GTPase superfamily. Septin GTPase family.</text>
</comment>
<keyword evidence="7" id="KW-0131">Cell cycle</keyword>
<dbReference type="Proteomes" id="UP000593571">
    <property type="component" value="Unassembled WGS sequence"/>
</dbReference>
<feature type="compositionally biased region" description="Polar residues" evidence="9">
    <location>
        <begin position="45"/>
        <end position="60"/>
    </location>
</feature>
<dbReference type="FunFam" id="3.40.50.300:FF:000064">
    <property type="entry name" value="Septin 4"/>
    <property type="match status" value="1"/>
</dbReference>
<feature type="region of interest" description="Disordered" evidence="9">
    <location>
        <begin position="477"/>
        <end position="539"/>
    </location>
</feature>
<name>A0A7J8GB89_ROUAE</name>
<proteinExistence type="inferred from homology"/>
<keyword evidence="2" id="KW-0963">Cytoplasm</keyword>
<feature type="region of interest" description="Disordered" evidence="9">
    <location>
        <begin position="1"/>
        <end position="426"/>
    </location>
</feature>
<evidence type="ECO:0000256" key="9">
    <source>
        <dbReference type="SAM" id="MobiDB-lite"/>
    </source>
</evidence>
<evidence type="ECO:0000256" key="3">
    <source>
        <dbReference type="ARBA" id="ARBA00022618"/>
    </source>
</evidence>
<evidence type="ECO:0000313" key="11">
    <source>
        <dbReference type="EMBL" id="KAF6457101.1"/>
    </source>
</evidence>
<keyword evidence="4 8" id="KW-0547">Nucleotide-binding</keyword>
<evidence type="ECO:0000256" key="5">
    <source>
        <dbReference type="ARBA" id="ARBA00023134"/>
    </source>
</evidence>
<keyword evidence="5 8" id="KW-0342">GTP-binding</keyword>
<dbReference type="EMBL" id="JACASE010000006">
    <property type="protein sequence ID" value="KAF6457101.1"/>
    <property type="molecule type" value="Genomic_DNA"/>
</dbReference>
<accession>A0A7J8GB89</accession>
<dbReference type="PANTHER" id="PTHR37884:SF1">
    <property type="entry name" value="SEPTIN 4"/>
    <property type="match status" value="1"/>
</dbReference>
<feature type="region of interest" description="Disordered" evidence="9">
    <location>
        <begin position="569"/>
        <end position="644"/>
    </location>
</feature>
<dbReference type="GO" id="GO:0051301">
    <property type="term" value="P:cell division"/>
    <property type="evidence" value="ECO:0007669"/>
    <property type="project" value="UniProtKB-KW"/>
</dbReference>
<feature type="region of interest" description="Disordered" evidence="9">
    <location>
        <begin position="441"/>
        <end position="465"/>
    </location>
</feature>
<feature type="compositionally biased region" description="Basic and acidic residues" evidence="9">
    <location>
        <begin position="98"/>
        <end position="108"/>
    </location>
</feature>
<keyword evidence="3" id="KW-0132">Cell division</keyword>
<gene>
    <name evidence="11" type="ORF">HJG63_011666</name>
</gene>
<evidence type="ECO:0000256" key="2">
    <source>
        <dbReference type="ARBA" id="ARBA00022490"/>
    </source>
</evidence>
<feature type="compositionally biased region" description="Polar residues" evidence="9">
    <location>
        <begin position="113"/>
        <end position="133"/>
    </location>
</feature>
<dbReference type="InterPro" id="IPR027979">
    <property type="entry name" value="DUF4655"/>
</dbReference>
<reference evidence="11 12" key="1">
    <citation type="journal article" date="2020" name="Nature">
        <title>Six reference-quality genomes reveal evolution of bat adaptations.</title>
        <authorList>
            <person name="Jebb D."/>
            <person name="Huang Z."/>
            <person name="Pippel M."/>
            <person name="Hughes G.M."/>
            <person name="Lavrichenko K."/>
            <person name="Devanna P."/>
            <person name="Winkler S."/>
            <person name="Jermiin L.S."/>
            <person name="Skirmuntt E.C."/>
            <person name="Katzourakis A."/>
            <person name="Burkitt-Gray L."/>
            <person name="Ray D.A."/>
            <person name="Sullivan K.A.M."/>
            <person name="Roscito J.G."/>
            <person name="Kirilenko B.M."/>
            <person name="Davalos L.M."/>
            <person name="Corthals A.P."/>
            <person name="Power M.L."/>
            <person name="Jones G."/>
            <person name="Ransome R.D."/>
            <person name="Dechmann D.K.N."/>
            <person name="Locatelli A.G."/>
            <person name="Puechmaille S.J."/>
            <person name="Fedrigo O."/>
            <person name="Jarvis E.D."/>
            <person name="Hiller M."/>
            <person name="Vernes S.C."/>
            <person name="Myers E.W."/>
            <person name="Teeling E.C."/>
        </authorList>
    </citation>
    <scope>NUCLEOTIDE SEQUENCE [LARGE SCALE GENOMIC DNA]</scope>
    <source>
        <strain evidence="11">MRouAeg1</strain>
        <tissue evidence="11">Muscle</tissue>
    </source>
</reference>
<keyword evidence="12" id="KW-1185">Reference proteome</keyword>